<dbReference type="AlphaFoldDB" id="A0A0N8PS11"/>
<evidence type="ECO:0000256" key="1">
    <source>
        <dbReference type="SAM" id="MobiDB-lite"/>
    </source>
</evidence>
<keyword evidence="2" id="KW-0472">Membrane</keyword>
<dbReference type="Proteomes" id="UP000050509">
    <property type="component" value="Unassembled WGS sequence"/>
</dbReference>
<evidence type="ECO:0000313" key="3">
    <source>
        <dbReference type="EMBL" id="KPV51429.1"/>
    </source>
</evidence>
<protein>
    <submittedName>
        <fullName evidence="3">Uncharacterized protein</fullName>
    </submittedName>
</protein>
<dbReference type="EMBL" id="LJCR01000915">
    <property type="protein sequence ID" value="KPV51429.1"/>
    <property type="molecule type" value="Genomic_DNA"/>
</dbReference>
<evidence type="ECO:0000256" key="2">
    <source>
        <dbReference type="SAM" id="Phobius"/>
    </source>
</evidence>
<keyword evidence="2" id="KW-0812">Transmembrane</keyword>
<organism evidence="3 4">
    <name type="scientific">Kouleothrix aurantiaca</name>
    <dbReference type="NCBI Taxonomy" id="186479"/>
    <lineage>
        <taxon>Bacteria</taxon>
        <taxon>Bacillati</taxon>
        <taxon>Chloroflexota</taxon>
        <taxon>Chloroflexia</taxon>
        <taxon>Chloroflexales</taxon>
        <taxon>Roseiflexineae</taxon>
        <taxon>Roseiflexaceae</taxon>
        <taxon>Kouleothrix</taxon>
    </lineage>
</organism>
<name>A0A0N8PS11_9CHLR</name>
<comment type="caution">
    <text evidence="3">The sequence shown here is derived from an EMBL/GenBank/DDBJ whole genome shotgun (WGS) entry which is preliminary data.</text>
</comment>
<feature type="transmembrane region" description="Helical" evidence="2">
    <location>
        <begin position="73"/>
        <end position="94"/>
    </location>
</feature>
<evidence type="ECO:0000313" key="4">
    <source>
        <dbReference type="Proteomes" id="UP000050509"/>
    </source>
</evidence>
<feature type="non-terminal residue" evidence="3">
    <location>
        <position position="1"/>
    </location>
</feature>
<sequence length="355" mass="38420">DWLTRLGAQEEEEAEAAPQANRLRPRALPQRSAAQIEAIALLEQLAAEPFPAPLANEPSETPAMWQRVGVERLLYAVLALAVVLALLTPAPNFLGINDPPSAPGAAALFTQIDALGENDIVLVGYEWDARRSGELRPLEQAVFDHLIARHVKLVLISTDPQGSLLLYDLRERLGSAGYKPSGEDYILLGYKPGAELALRAMAQNFPATLTSDFQGNDASTSLLATTPDHQQRLKTLSDFSMVLVLSDEASDVQGWMEQVRPSAQRADGSSVPFAFVLPAETAPIVQPYLGQPNVFHLAGKQGALAYQQQRGNADARIVAEAGQQRFSLLLYLILLVVGALVVGIYSAATRGRNRK</sequence>
<keyword evidence="2" id="KW-1133">Transmembrane helix</keyword>
<proteinExistence type="predicted"/>
<accession>A0A0N8PS11</accession>
<feature type="region of interest" description="Disordered" evidence="1">
    <location>
        <begin position="1"/>
        <end position="22"/>
    </location>
</feature>
<feature type="transmembrane region" description="Helical" evidence="2">
    <location>
        <begin position="328"/>
        <end position="348"/>
    </location>
</feature>
<reference evidence="3 4" key="1">
    <citation type="submission" date="2015-09" db="EMBL/GenBank/DDBJ databases">
        <title>Draft genome sequence of Kouleothrix aurantiaca JCM 19913.</title>
        <authorList>
            <person name="Hemp J."/>
        </authorList>
    </citation>
    <scope>NUCLEOTIDE SEQUENCE [LARGE SCALE GENOMIC DNA]</scope>
    <source>
        <strain evidence="3 4">COM-B</strain>
    </source>
</reference>
<keyword evidence="4" id="KW-1185">Reference proteome</keyword>
<gene>
    <name evidence="3" type="ORF">SE17_21200</name>
</gene>